<dbReference type="Pfam" id="PF01551">
    <property type="entry name" value="Peptidase_M23"/>
    <property type="match status" value="1"/>
</dbReference>
<dbReference type="Proteomes" id="UP001528823">
    <property type="component" value="Unassembled WGS sequence"/>
</dbReference>
<evidence type="ECO:0000313" key="4">
    <source>
        <dbReference type="Proteomes" id="UP001528823"/>
    </source>
</evidence>
<feature type="domain" description="Peptidase C-terminal archaeal/bacterial" evidence="2">
    <location>
        <begin position="528"/>
        <end position="593"/>
    </location>
</feature>
<dbReference type="InterPro" id="IPR011055">
    <property type="entry name" value="Dup_hybrid_motif"/>
</dbReference>
<dbReference type="InterPro" id="IPR007280">
    <property type="entry name" value="Peptidase_C_arc/bac"/>
</dbReference>
<dbReference type="InterPro" id="IPR000841">
    <property type="entry name" value="Pept_M23A_Blytic"/>
</dbReference>
<evidence type="ECO:0000313" key="3">
    <source>
        <dbReference type="EMBL" id="MDE1464220.1"/>
    </source>
</evidence>
<dbReference type="PRINTS" id="PR00933">
    <property type="entry name" value="BLYTICPTASE"/>
</dbReference>
<feature type="domain" description="M23ase beta-sheet core" evidence="1">
    <location>
        <begin position="278"/>
        <end position="342"/>
    </location>
</feature>
<dbReference type="Pfam" id="PF04151">
    <property type="entry name" value="PPC"/>
    <property type="match status" value="2"/>
</dbReference>
<dbReference type="Gene3D" id="2.60.120.380">
    <property type="match status" value="2"/>
</dbReference>
<dbReference type="SUPFAM" id="SSF51261">
    <property type="entry name" value="Duplicated hybrid motif"/>
    <property type="match status" value="1"/>
</dbReference>
<evidence type="ECO:0000259" key="1">
    <source>
        <dbReference type="Pfam" id="PF01551"/>
    </source>
</evidence>
<accession>A0ABT5UDD1</accession>
<dbReference type="RefSeq" id="WP_274690550.1">
    <property type="nucleotide sequence ID" value="NZ_JAPMOU010000030.1"/>
</dbReference>
<feature type="domain" description="Peptidase C-terminal archaeal/bacterial" evidence="2">
    <location>
        <begin position="422"/>
        <end position="488"/>
    </location>
</feature>
<proteinExistence type="predicted"/>
<keyword evidence="4" id="KW-1185">Reference proteome</keyword>
<dbReference type="EMBL" id="JAPMOU010000030">
    <property type="protein sequence ID" value="MDE1464220.1"/>
    <property type="molecule type" value="Genomic_DNA"/>
</dbReference>
<evidence type="ECO:0000259" key="2">
    <source>
        <dbReference type="Pfam" id="PF04151"/>
    </source>
</evidence>
<gene>
    <name evidence="3" type="ORF">ORQ98_19870</name>
</gene>
<protein>
    <submittedName>
        <fullName evidence="3">Pre-peptidase C-terminal domain-containing protein</fullName>
    </submittedName>
</protein>
<dbReference type="InterPro" id="IPR016047">
    <property type="entry name" value="M23ase_b-sheet_dom"/>
</dbReference>
<sequence>MRNQNIKITHLKKGLLNISTIIFVLSASKTVVSTEQNNVIRDSYVFEQNQLIYTTDEMLSFDIKNYLESNAPHLIDYAEVISHWSGYSSISPKVIIALIEQQTGLVLNQNLDVSIYYKPMGSLSDKHGFSEQVEDVAVKLAKYFYKINGKTKLIEKTSLELLFEGHQNQNMTNNSSIEEFYNIYYRLFPNEPIVESDSSTLSNKQYFFDLPPDNLLQLPYLVGKAWRYGGTHTNNGSGSFPQSSLDLNNGGSWGSNTSNIWVASAAPGRAKVHSSCNLEIIHPGGWSTTYYHLDNIKVRTNDTITRNQKVANYANNKPQALCQGGHSTGPHQHFSLKKDGRYQHLNNVKLSGFKVHTGRNSYDSDCRYFWLEKNNTKYCAWTKLTNPGVPDGPGPDPDPDDQVLKNGMPVTGLSASKGKQAYYKIVVPVGASNLKIKISGGSGDADMYVKSGSRPTLSSWDCRPYKVTQREECNYKTPKVATYYVVLHAFSNYSNISLVASYDKQVVKELKNGVPVTGLSAEKGNQKYYKIDVPAGASNLKIKVDGGTGDVDMHVKAGTKPTLSSWDCRPYKTTQLEVCSYKTPKTGSYYVLLNAFSNYSNVSLEASYNN</sequence>
<dbReference type="Gene3D" id="2.70.70.10">
    <property type="entry name" value="Glucose Permease (Domain IIA)"/>
    <property type="match status" value="1"/>
</dbReference>
<comment type="caution">
    <text evidence="3">The sequence shown here is derived from an EMBL/GenBank/DDBJ whole genome shotgun (WGS) entry which is preliminary data.</text>
</comment>
<dbReference type="CDD" id="cd12797">
    <property type="entry name" value="M23_peptidase"/>
    <property type="match status" value="1"/>
</dbReference>
<name>A0ABT5UDD1_9GAMM</name>
<organism evidence="3 4">
    <name type="scientific">Spartinivicinus poritis</name>
    <dbReference type="NCBI Taxonomy" id="2994640"/>
    <lineage>
        <taxon>Bacteria</taxon>
        <taxon>Pseudomonadati</taxon>
        <taxon>Pseudomonadota</taxon>
        <taxon>Gammaproteobacteria</taxon>
        <taxon>Oceanospirillales</taxon>
        <taxon>Zooshikellaceae</taxon>
        <taxon>Spartinivicinus</taxon>
    </lineage>
</organism>
<reference evidence="3 4" key="1">
    <citation type="submission" date="2022-11" db="EMBL/GenBank/DDBJ databases">
        <title>Spartinivicinus poritis sp. nov., isolated from scleractinian coral Porites lutea.</title>
        <authorList>
            <person name="Zhang G."/>
            <person name="Cai L."/>
            <person name="Wei Q."/>
        </authorList>
    </citation>
    <scope>NUCLEOTIDE SEQUENCE [LARGE SCALE GENOMIC DNA]</scope>
    <source>
        <strain evidence="3 4">A2-2</strain>
    </source>
</reference>